<evidence type="ECO:0000313" key="1">
    <source>
        <dbReference type="EMBL" id="MCS3712140.1"/>
    </source>
</evidence>
<proteinExistence type="predicted"/>
<dbReference type="Proteomes" id="UP001155057">
    <property type="component" value="Unassembled WGS sequence"/>
</dbReference>
<name>A0A9X2Q8F1_9BACT</name>
<comment type="caution">
    <text evidence="1">The sequence shown here is derived from an EMBL/GenBank/DDBJ whole genome shotgun (WGS) entry which is preliminary data.</text>
</comment>
<dbReference type="AlphaFoldDB" id="A0A9X2Q8F1"/>
<evidence type="ECO:0000313" key="2">
    <source>
        <dbReference type="Proteomes" id="UP001155057"/>
    </source>
</evidence>
<gene>
    <name evidence="1" type="ORF">GGP61_003778</name>
</gene>
<reference evidence="1" key="1">
    <citation type="submission" date="2022-08" db="EMBL/GenBank/DDBJ databases">
        <title>Genomic Encyclopedia of Type Strains, Phase V (KMG-V): Genome sequencing to study the core and pangenomes of soil and plant-associated prokaryotes.</title>
        <authorList>
            <person name="Whitman W."/>
        </authorList>
    </citation>
    <scope>NUCLEOTIDE SEQUENCE</scope>
    <source>
        <strain evidence="1">SP3049</strain>
    </source>
</reference>
<dbReference type="EMBL" id="JANUAE010000028">
    <property type="protein sequence ID" value="MCS3712140.1"/>
    <property type="molecule type" value="Genomic_DNA"/>
</dbReference>
<protein>
    <submittedName>
        <fullName evidence="1">Uncharacterized protein</fullName>
    </submittedName>
</protein>
<sequence length="66" mass="7361">MPGLTYPFVFECEECGTEATVTRAEARDLYPNPDSLTAVDMVLEQVKEWTQGARGAYCPDCIEARD</sequence>
<organism evidence="1 2">
    <name type="scientific">Salinibacter ruber</name>
    <dbReference type="NCBI Taxonomy" id="146919"/>
    <lineage>
        <taxon>Bacteria</taxon>
        <taxon>Pseudomonadati</taxon>
        <taxon>Rhodothermota</taxon>
        <taxon>Rhodothermia</taxon>
        <taxon>Rhodothermales</taxon>
        <taxon>Salinibacteraceae</taxon>
        <taxon>Salinibacter</taxon>
    </lineage>
</organism>
<accession>A0A9X2Q8F1</accession>